<feature type="compositionally biased region" description="Low complexity" evidence="1">
    <location>
        <begin position="37"/>
        <end position="53"/>
    </location>
</feature>
<evidence type="ECO:0000313" key="3">
    <source>
        <dbReference type="Proteomes" id="UP001498398"/>
    </source>
</evidence>
<name>A0ABR1JLY1_9AGAR</name>
<feature type="region of interest" description="Disordered" evidence="1">
    <location>
        <begin position="179"/>
        <end position="228"/>
    </location>
</feature>
<protein>
    <submittedName>
        <fullName evidence="2">Uncharacterized protein</fullName>
    </submittedName>
</protein>
<dbReference type="EMBL" id="JBANRG010000012">
    <property type="protein sequence ID" value="KAK7461813.1"/>
    <property type="molecule type" value="Genomic_DNA"/>
</dbReference>
<keyword evidence="3" id="KW-1185">Reference proteome</keyword>
<proteinExistence type="predicted"/>
<feature type="region of interest" description="Disordered" evidence="1">
    <location>
        <begin position="1"/>
        <end position="106"/>
    </location>
</feature>
<feature type="compositionally biased region" description="Polar residues" evidence="1">
    <location>
        <begin position="77"/>
        <end position="106"/>
    </location>
</feature>
<reference evidence="2 3" key="1">
    <citation type="submission" date="2024-01" db="EMBL/GenBank/DDBJ databases">
        <title>A draft genome for the cacao thread blight pathogen Marasmiellus scandens.</title>
        <authorList>
            <person name="Baruah I.K."/>
            <person name="Leung J."/>
            <person name="Bukari Y."/>
            <person name="Amoako-Attah I."/>
            <person name="Meinhardt L.W."/>
            <person name="Bailey B.A."/>
            <person name="Cohen S.P."/>
        </authorList>
    </citation>
    <scope>NUCLEOTIDE SEQUENCE [LARGE SCALE GENOMIC DNA]</scope>
    <source>
        <strain evidence="2 3">GH-19</strain>
    </source>
</reference>
<organism evidence="2 3">
    <name type="scientific">Marasmiellus scandens</name>
    <dbReference type="NCBI Taxonomy" id="2682957"/>
    <lineage>
        <taxon>Eukaryota</taxon>
        <taxon>Fungi</taxon>
        <taxon>Dikarya</taxon>
        <taxon>Basidiomycota</taxon>
        <taxon>Agaricomycotina</taxon>
        <taxon>Agaricomycetes</taxon>
        <taxon>Agaricomycetidae</taxon>
        <taxon>Agaricales</taxon>
        <taxon>Marasmiineae</taxon>
        <taxon>Omphalotaceae</taxon>
        <taxon>Marasmiellus</taxon>
    </lineage>
</organism>
<sequence>MVPPPTKASRRTGNASRMDTPDETELVNKRLDSVPLSGSHHSVHATASASSTGNHRSAPPNGVSVGHEVERDPISESVPTGTSTARNRRTVSTTANSLNPNPTSIITQNNLDVETLQIFTEASHNKFNKPTFNTPAGDFVSINYTFHCQHCQSYHDSSRSGMIHTHSTGVQEFIVPDGQVPVGSRRPRMDADDLRSRRAPGAEVGNSGTRRGRTTRRRYTCRKCRNDPRQDPDNLVIKRVFRPNFLSQVIRAYQKR</sequence>
<feature type="compositionally biased region" description="Basic residues" evidence="1">
    <location>
        <begin position="210"/>
        <end position="223"/>
    </location>
</feature>
<gene>
    <name evidence="2" type="ORF">VKT23_008244</name>
</gene>
<accession>A0ABR1JLY1</accession>
<evidence type="ECO:0000313" key="2">
    <source>
        <dbReference type="EMBL" id="KAK7461813.1"/>
    </source>
</evidence>
<evidence type="ECO:0000256" key="1">
    <source>
        <dbReference type="SAM" id="MobiDB-lite"/>
    </source>
</evidence>
<dbReference type="Proteomes" id="UP001498398">
    <property type="component" value="Unassembled WGS sequence"/>
</dbReference>
<comment type="caution">
    <text evidence="2">The sequence shown here is derived from an EMBL/GenBank/DDBJ whole genome shotgun (WGS) entry which is preliminary data.</text>
</comment>
<feature type="compositionally biased region" description="Basic and acidic residues" evidence="1">
    <location>
        <begin position="187"/>
        <end position="196"/>
    </location>
</feature>